<gene>
    <name evidence="2" type="ORF">OCBIM_22031895mg</name>
</gene>
<feature type="non-terminal residue" evidence="2">
    <location>
        <position position="51"/>
    </location>
</feature>
<evidence type="ECO:0000256" key="1">
    <source>
        <dbReference type="SAM" id="SignalP"/>
    </source>
</evidence>
<proteinExistence type="predicted"/>
<accession>A0A0L8GLY9</accession>
<dbReference type="AlphaFoldDB" id="A0A0L8GLY9"/>
<protein>
    <recommendedName>
        <fullName evidence="3">Secreted protein</fullName>
    </recommendedName>
</protein>
<feature type="chain" id="PRO_5005583183" description="Secreted protein" evidence="1">
    <location>
        <begin position="23"/>
        <end position="51"/>
    </location>
</feature>
<evidence type="ECO:0000313" key="2">
    <source>
        <dbReference type="EMBL" id="KOF77610.1"/>
    </source>
</evidence>
<reference evidence="2" key="1">
    <citation type="submission" date="2015-07" db="EMBL/GenBank/DDBJ databases">
        <title>MeaNS - Measles Nucleotide Surveillance Program.</title>
        <authorList>
            <person name="Tran T."/>
            <person name="Druce J."/>
        </authorList>
    </citation>
    <scope>NUCLEOTIDE SEQUENCE</scope>
    <source>
        <strain evidence="2">UCB-OBI-ISO-001</strain>
        <tissue evidence="2">Gonad</tissue>
    </source>
</reference>
<dbReference type="EMBL" id="KQ421374">
    <property type="protein sequence ID" value="KOF77610.1"/>
    <property type="molecule type" value="Genomic_DNA"/>
</dbReference>
<sequence length="51" mass="5842">MVYICVCVCVCMCVCVCVCVRAHTYFPNIEYPHTWIVMVSLHKPVTLIAIH</sequence>
<name>A0A0L8GLY9_OCTBM</name>
<feature type="signal peptide" evidence="1">
    <location>
        <begin position="1"/>
        <end position="22"/>
    </location>
</feature>
<organism evidence="2">
    <name type="scientific">Octopus bimaculoides</name>
    <name type="common">California two-spotted octopus</name>
    <dbReference type="NCBI Taxonomy" id="37653"/>
    <lineage>
        <taxon>Eukaryota</taxon>
        <taxon>Metazoa</taxon>
        <taxon>Spiralia</taxon>
        <taxon>Lophotrochozoa</taxon>
        <taxon>Mollusca</taxon>
        <taxon>Cephalopoda</taxon>
        <taxon>Coleoidea</taxon>
        <taxon>Octopodiformes</taxon>
        <taxon>Octopoda</taxon>
        <taxon>Incirrata</taxon>
        <taxon>Octopodidae</taxon>
        <taxon>Octopus</taxon>
    </lineage>
</organism>
<evidence type="ECO:0008006" key="3">
    <source>
        <dbReference type="Google" id="ProtNLM"/>
    </source>
</evidence>
<keyword evidence="1" id="KW-0732">Signal</keyword>